<dbReference type="InParanoid" id="A0A024G8A0"/>
<feature type="compositionally biased region" description="Polar residues" evidence="1">
    <location>
        <begin position="20"/>
        <end position="31"/>
    </location>
</feature>
<dbReference type="AlphaFoldDB" id="A0A024G8A0"/>
<organism evidence="2 3">
    <name type="scientific">Albugo candida</name>
    <dbReference type="NCBI Taxonomy" id="65357"/>
    <lineage>
        <taxon>Eukaryota</taxon>
        <taxon>Sar</taxon>
        <taxon>Stramenopiles</taxon>
        <taxon>Oomycota</taxon>
        <taxon>Peronosporomycetes</taxon>
        <taxon>Albuginales</taxon>
        <taxon>Albuginaceae</taxon>
        <taxon>Albugo</taxon>
    </lineage>
</organism>
<accession>A0A024G8A0</accession>
<evidence type="ECO:0000313" key="2">
    <source>
        <dbReference type="EMBL" id="CCI42552.1"/>
    </source>
</evidence>
<comment type="caution">
    <text evidence="2">The sequence shown here is derived from an EMBL/GenBank/DDBJ whole genome shotgun (WGS) entry which is preliminary data.</text>
</comment>
<evidence type="ECO:0000313" key="3">
    <source>
        <dbReference type="Proteomes" id="UP000053237"/>
    </source>
</evidence>
<dbReference type="Proteomes" id="UP000053237">
    <property type="component" value="Unassembled WGS sequence"/>
</dbReference>
<protein>
    <submittedName>
        <fullName evidence="2">Uncharacterized protein</fullName>
    </submittedName>
</protein>
<name>A0A024G8A0_9STRA</name>
<dbReference type="EMBL" id="CAIX01000035">
    <property type="protein sequence ID" value="CCI42552.1"/>
    <property type="molecule type" value="Genomic_DNA"/>
</dbReference>
<proteinExistence type="predicted"/>
<evidence type="ECO:0000256" key="1">
    <source>
        <dbReference type="SAM" id="MobiDB-lite"/>
    </source>
</evidence>
<feature type="region of interest" description="Disordered" evidence="1">
    <location>
        <begin position="1"/>
        <end position="36"/>
    </location>
</feature>
<reference evidence="2 3" key="1">
    <citation type="submission" date="2012-05" db="EMBL/GenBank/DDBJ databases">
        <title>Recombination and specialization in a pathogen metapopulation.</title>
        <authorList>
            <person name="Gardiner A."/>
            <person name="Kemen E."/>
            <person name="Schultz-Larsen T."/>
            <person name="MacLean D."/>
            <person name="Van Oosterhout C."/>
            <person name="Jones J.D.G."/>
        </authorList>
    </citation>
    <scope>NUCLEOTIDE SEQUENCE [LARGE SCALE GENOMIC DNA]</scope>
    <source>
        <strain evidence="2 3">Ac Nc2</strain>
    </source>
</reference>
<sequence>MERRGGVSHHLNSGWRELHASQNSVPSNCSTEKNERDEEKLIFGKGSYRLVLGLTFRELVGLQPDVHHFHSSASPPRMWSNHHFWNRQDQGMFLPVHASAIDRVFH</sequence>
<gene>
    <name evidence="2" type="ORF">BN9_033360</name>
</gene>
<keyword evidence="3" id="KW-1185">Reference proteome</keyword>